<dbReference type="InterPro" id="IPR013321">
    <property type="entry name" value="Arc_rbn_hlx_hlx"/>
</dbReference>
<proteinExistence type="predicted"/>
<gene>
    <name evidence="3" type="ORF">BBK91_011945</name>
    <name evidence="2" type="ORF">BBL17_012555</name>
</gene>
<dbReference type="RefSeq" id="WP_015915046.1">
    <property type="nucleotide sequence ID" value="NZ_MBFA02000006.1"/>
</dbReference>
<protein>
    <submittedName>
        <fullName evidence="3">Arc family DNA-binding protein</fullName>
    </submittedName>
</protein>
<dbReference type="EMBL" id="MBFE02000007">
    <property type="protein sequence ID" value="MUO42615.1"/>
    <property type="molecule type" value="Genomic_DNA"/>
</dbReference>
<evidence type="ECO:0000313" key="5">
    <source>
        <dbReference type="Proteomes" id="UP000179536"/>
    </source>
</evidence>
<evidence type="ECO:0000313" key="3">
    <source>
        <dbReference type="EMBL" id="MUP10584.1"/>
    </source>
</evidence>
<dbReference type="AlphaFoldDB" id="A0ABD6H861"/>
<dbReference type="Proteomes" id="UP000179536">
    <property type="component" value="Unassembled WGS sequence"/>
</dbReference>
<evidence type="ECO:0000313" key="4">
    <source>
        <dbReference type="Proteomes" id="UP000179454"/>
    </source>
</evidence>
<organism evidence="3 5">
    <name type="scientific">Agrobacterium vitis</name>
    <name type="common">Rhizobium vitis</name>
    <dbReference type="NCBI Taxonomy" id="373"/>
    <lineage>
        <taxon>Bacteria</taxon>
        <taxon>Pseudomonadati</taxon>
        <taxon>Pseudomonadota</taxon>
        <taxon>Alphaproteobacteria</taxon>
        <taxon>Hyphomicrobiales</taxon>
        <taxon>Rhizobiaceae</taxon>
        <taxon>Rhizobium/Agrobacterium group</taxon>
        <taxon>Agrobacterium</taxon>
    </lineage>
</organism>
<keyword evidence="3" id="KW-0238">DNA-binding</keyword>
<dbReference type="SUPFAM" id="SSF47598">
    <property type="entry name" value="Ribbon-helix-helix"/>
    <property type="match status" value="1"/>
</dbReference>
<dbReference type="Proteomes" id="UP000179454">
    <property type="component" value="Unassembled WGS sequence"/>
</dbReference>
<dbReference type="Pfam" id="PF03869">
    <property type="entry name" value="Arc"/>
    <property type="match status" value="1"/>
</dbReference>
<keyword evidence="4" id="KW-1185">Reference proteome</keyword>
<evidence type="ECO:0000313" key="2">
    <source>
        <dbReference type="EMBL" id="MUO42615.1"/>
    </source>
</evidence>
<dbReference type="EMBL" id="MBFA02000006">
    <property type="protein sequence ID" value="MUP10584.1"/>
    <property type="molecule type" value="Genomic_DNA"/>
</dbReference>
<name>A0ABD6H861_AGRVI</name>
<accession>A0ABD6H861</accession>
<evidence type="ECO:0000259" key="1">
    <source>
        <dbReference type="Pfam" id="PF03869"/>
    </source>
</evidence>
<sequence>MAKQDDYVRYTIRIPRWIYTLVENSAGEHTRSINAEIIENLTYAHSDEAKRDKDLIDELRHDYFSIRERLDDALQSEKLMIDLAASLEKIRQLNLNNFILSIKQILLLRDNLPKNVADYCDGVLKIYEDEIKNLDPDNEPMKHILEQAKKLDTFTSSNEEAGKVEFKPKNQRKS</sequence>
<comment type="caution">
    <text evidence="3">The sequence shown here is derived from an EMBL/GenBank/DDBJ whole genome shotgun (WGS) entry which is preliminary data.</text>
</comment>
<dbReference type="Gene3D" id="1.10.1220.10">
    <property type="entry name" value="Met repressor-like"/>
    <property type="match status" value="1"/>
</dbReference>
<dbReference type="InterPro" id="IPR005569">
    <property type="entry name" value="Arc_DNA-bd_dom"/>
</dbReference>
<reference evidence="4 5" key="1">
    <citation type="submission" date="2019-11" db="EMBL/GenBank/DDBJ databases">
        <title>Whole-genome sequencing of Allorhizobium vitis.</title>
        <authorList>
            <person name="Gan H.M."/>
            <person name="Savka M.A."/>
        </authorList>
    </citation>
    <scope>NUCLEOTIDE SEQUENCE [LARGE SCALE GENOMIC DNA]</scope>
    <source>
        <strain evidence="3 5">RF2/1</strain>
        <strain evidence="2 4">T1/7</strain>
    </source>
</reference>
<feature type="domain" description="Arc-like DNA binding" evidence="1">
    <location>
        <begin position="9"/>
        <end position="46"/>
    </location>
</feature>
<dbReference type="GO" id="GO:0003677">
    <property type="term" value="F:DNA binding"/>
    <property type="evidence" value="ECO:0007669"/>
    <property type="project" value="UniProtKB-KW"/>
</dbReference>
<dbReference type="InterPro" id="IPR010985">
    <property type="entry name" value="Ribbon_hlx_hlx"/>
</dbReference>